<feature type="compositionally biased region" description="Basic and acidic residues" evidence="4">
    <location>
        <begin position="601"/>
        <end position="618"/>
    </location>
</feature>
<feature type="repeat" description="TPR" evidence="3">
    <location>
        <begin position="80"/>
        <end position="113"/>
    </location>
</feature>
<dbReference type="PROSITE" id="PS50005">
    <property type="entry name" value="TPR"/>
    <property type="match status" value="2"/>
</dbReference>
<dbReference type="InterPro" id="IPR011990">
    <property type="entry name" value="TPR-like_helical_dom_sf"/>
</dbReference>
<protein>
    <recommendedName>
        <fullName evidence="7">N-alpha-acetyltransferase 15, NatA auxiliary subunit</fullName>
    </recommendedName>
</protein>
<evidence type="ECO:0000313" key="5">
    <source>
        <dbReference type="EMBL" id="KAK8736705.1"/>
    </source>
</evidence>
<organism evidence="5 6">
    <name type="scientific">Cherax quadricarinatus</name>
    <name type="common">Australian red claw crayfish</name>
    <dbReference type="NCBI Taxonomy" id="27406"/>
    <lineage>
        <taxon>Eukaryota</taxon>
        <taxon>Metazoa</taxon>
        <taxon>Ecdysozoa</taxon>
        <taxon>Arthropoda</taxon>
        <taxon>Crustacea</taxon>
        <taxon>Multicrustacea</taxon>
        <taxon>Malacostraca</taxon>
        <taxon>Eumalacostraca</taxon>
        <taxon>Eucarida</taxon>
        <taxon>Decapoda</taxon>
        <taxon>Pleocyemata</taxon>
        <taxon>Astacidea</taxon>
        <taxon>Parastacoidea</taxon>
        <taxon>Parastacidae</taxon>
        <taxon>Cherax</taxon>
    </lineage>
</organism>
<evidence type="ECO:0000313" key="6">
    <source>
        <dbReference type="Proteomes" id="UP001445076"/>
    </source>
</evidence>
<dbReference type="PIRSF" id="PIRSF000422">
    <property type="entry name" value="N-terminal-AcTrfase-A_aux_su"/>
    <property type="match status" value="1"/>
</dbReference>
<feature type="compositionally biased region" description="Acidic residues" evidence="4">
    <location>
        <begin position="630"/>
        <end position="640"/>
    </location>
</feature>
<name>A0AAW0XAN0_CHEQU</name>
<gene>
    <name evidence="5" type="ORF">OTU49_004606</name>
</gene>
<dbReference type="PANTHER" id="PTHR22767:SF2">
    <property type="entry name" value="N(ALPHA)-ACETYLTRANSFERASE 15_16, ISOFORM A"/>
    <property type="match status" value="1"/>
</dbReference>
<dbReference type="SMART" id="SM00028">
    <property type="entry name" value="TPR"/>
    <property type="match status" value="7"/>
</dbReference>
<keyword evidence="2 3" id="KW-0802">TPR repeat</keyword>
<dbReference type="PANTHER" id="PTHR22767">
    <property type="entry name" value="N-TERMINAL ACETYLTRANSFERASE-RELATED"/>
    <property type="match status" value="1"/>
</dbReference>
<sequence>MDPRKQQLPPKENALFKRILKCYEQKQYKNGLKFAKQILANFSDHGETLAMKGLILNCLGRKEDAYNFVRQGLRNNLKSHVCWHVFGLLQRSDKKYDEAIKCYRNALKWDKDNLQILRDLSLLQIQMRDLDGYKETRYKLFELRPTQRASWIGYAMSFHLLQDYDTALKILEEFRKTIQKTTYDYEYSELLLYQNLVIRESKNLREALKHLNTYEANICDKVTLQELRGELLMKLGRKEEASEVYRGLIKRNPENRNYYLKLEEAFGLTTVEERLKLYEELKEKFPRAQVPKRLPLNYARGEVLDSLLDVYLRAALQKGVPPLFTDIRSLYSDPEKIQIVEKLMYGYLKNLEETGHLCETDNEYKEPASILYVLMFLAQHHSYLGDTEKALALMEQALEHTPTLIELYIVKGKILKHAGDYVGAYEALQEAQALDTADRYVNSKAASYLLKANLVRQAEEMCSKFTREGVSAMGNLNEMQCMWFQTECAQAYYRLGQYGDALRKCHEVDRHFTEIIEDQFDFHTYCMRKMTLRSYVELLRLEDVLRSNRFYWDAAQTAITIYLRLHDQPLSANTGENNINTANMNPAELKKLRSKQRKAAKKAEQNKVEEKKKEEKKAEHHKAKSGGNTDDLDNQPAEDLDPSKLERTEDPLGEAIHFLKPLQSLAPNRIQTHLMAFEIYLRKGKPLLMLQALKRALKLEPSNPELHTCLIRFLQYRQEKLSSQCGTIVDVINREVTRLLPTTDHNKLNEDFLNNNQESLPHRLQAARSMVLLDGVQRERALSIATVLDSHLNDRTHENMQQVLEWLESREFVATPEQVCHYKAQCHDIYPRARAFCPPQPASTSSTSD</sequence>
<proteinExistence type="predicted"/>
<dbReference type="EMBL" id="JARKIK010000043">
    <property type="protein sequence ID" value="KAK8736705.1"/>
    <property type="molecule type" value="Genomic_DNA"/>
</dbReference>
<dbReference type="SUPFAM" id="SSF48452">
    <property type="entry name" value="TPR-like"/>
    <property type="match status" value="1"/>
</dbReference>
<comment type="caution">
    <text evidence="5">The sequence shown here is derived from an EMBL/GenBank/DDBJ whole genome shotgun (WGS) entry which is preliminary data.</text>
</comment>
<evidence type="ECO:0000256" key="2">
    <source>
        <dbReference type="ARBA" id="ARBA00022803"/>
    </source>
</evidence>
<feature type="repeat" description="TPR" evidence="3">
    <location>
        <begin position="222"/>
        <end position="255"/>
    </location>
</feature>
<feature type="region of interest" description="Disordered" evidence="4">
    <location>
        <begin position="592"/>
        <end position="645"/>
    </location>
</feature>
<dbReference type="Pfam" id="PF13181">
    <property type="entry name" value="TPR_8"/>
    <property type="match status" value="1"/>
</dbReference>
<keyword evidence="6" id="KW-1185">Reference proteome</keyword>
<dbReference type="Pfam" id="PF12569">
    <property type="entry name" value="NatA_aux_su"/>
    <property type="match status" value="1"/>
</dbReference>
<evidence type="ECO:0000256" key="4">
    <source>
        <dbReference type="SAM" id="MobiDB-lite"/>
    </source>
</evidence>
<feature type="non-terminal residue" evidence="5">
    <location>
        <position position="849"/>
    </location>
</feature>
<dbReference type="Gene3D" id="1.25.40.1040">
    <property type="match status" value="1"/>
</dbReference>
<keyword evidence="1" id="KW-0677">Repeat</keyword>
<dbReference type="Proteomes" id="UP001445076">
    <property type="component" value="Unassembled WGS sequence"/>
</dbReference>
<evidence type="ECO:0008006" key="7">
    <source>
        <dbReference type="Google" id="ProtNLM"/>
    </source>
</evidence>
<dbReference type="Gene3D" id="1.25.40.1010">
    <property type="match status" value="1"/>
</dbReference>
<dbReference type="InterPro" id="IPR021183">
    <property type="entry name" value="NatA_aux_su"/>
</dbReference>
<evidence type="ECO:0000256" key="3">
    <source>
        <dbReference type="PROSITE-ProRule" id="PRU00339"/>
    </source>
</evidence>
<dbReference type="GO" id="GO:0031415">
    <property type="term" value="C:NatA complex"/>
    <property type="evidence" value="ECO:0007669"/>
    <property type="project" value="TreeGrafter"/>
</dbReference>
<evidence type="ECO:0000256" key="1">
    <source>
        <dbReference type="ARBA" id="ARBA00022737"/>
    </source>
</evidence>
<dbReference type="FunFam" id="1.25.40.1040:FF:000003">
    <property type="entry name" value="N-terminal acetyltransferase A, auxiliary subunit"/>
    <property type="match status" value="1"/>
</dbReference>
<accession>A0AAW0XAN0</accession>
<dbReference type="AlphaFoldDB" id="A0AAW0XAN0"/>
<dbReference type="InterPro" id="IPR019734">
    <property type="entry name" value="TPR_rpt"/>
</dbReference>
<reference evidence="5 6" key="1">
    <citation type="journal article" date="2024" name="BMC Genomics">
        <title>Genome assembly of redclaw crayfish (Cherax quadricarinatus) provides insights into its immune adaptation and hypoxia tolerance.</title>
        <authorList>
            <person name="Liu Z."/>
            <person name="Zheng J."/>
            <person name="Li H."/>
            <person name="Fang K."/>
            <person name="Wang S."/>
            <person name="He J."/>
            <person name="Zhou D."/>
            <person name="Weng S."/>
            <person name="Chi M."/>
            <person name="Gu Z."/>
            <person name="He J."/>
            <person name="Li F."/>
            <person name="Wang M."/>
        </authorList>
    </citation>
    <scope>NUCLEOTIDE SEQUENCE [LARGE SCALE GENOMIC DNA]</scope>
    <source>
        <strain evidence="5">ZL_2023a</strain>
    </source>
</reference>